<dbReference type="Proteomes" id="UP000704712">
    <property type="component" value="Unassembled WGS sequence"/>
</dbReference>
<protein>
    <submittedName>
        <fullName evidence="1">Uncharacterized protein</fullName>
    </submittedName>
</protein>
<gene>
    <name evidence="1" type="ORF">GN958_ATG01435</name>
</gene>
<evidence type="ECO:0000313" key="1">
    <source>
        <dbReference type="EMBL" id="KAF4149380.1"/>
    </source>
</evidence>
<dbReference type="AlphaFoldDB" id="A0A8S9V8S9"/>
<reference evidence="1" key="1">
    <citation type="submission" date="2020-03" db="EMBL/GenBank/DDBJ databases">
        <title>Hybrid Assembly of Korean Phytophthora infestans isolates.</title>
        <authorList>
            <person name="Prokchorchik M."/>
            <person name="Lee Y."/>
            <person name="Seo J."/>
            <person name="Cho J.-H."/>
            <person name="Park Y.-E."/>
            <person name="Jang D.-C."/>
            <person name="Im J.-S."/>
            <person name="Choi J.-G."/>
            <person name="Park H.-J."/>
            <person name="Lee G.-B."/>
            <person name="Lee Y.-G."/>
            <person name="Hong S.-Y."/>
            <person name="Cho K."/>
            <person name="Sohn K.H."/>
        </authorList>
    </citation>
    <scope>NUCLEOTIDE SEQUENCE</scope>
    <source>
        <strain evidence="1">KR_2_A2</strain>
    </source>
</reference>
<comment type="caution">
    <text evidence="1">The sequence shown here is derived from an EMBL/GenBank/DDBJ whole genome shotgun (WGS) entry which is preliminary data.</text>
</comment>
<organism evidence="1 2">
    <name type="scientific">Phytophthora infestans</name>
    <name type="common">Potato late blight agent</name>
    <name type="synonym">Botrytis infestans</name>
    <dbReference type="NCBI Taxonomy" id="4787"/>
    <lineage>
        <taxon>Eukaryota</taxon>
        <taxon>Sar</taxon>
        <taxon>Stramenopiles</taxon>
        <taxon>Oomycota</taxon>
        <taxon>Peronosporomycetes</taxon>
        <taxon>Peronosporales</taxon>
        <taxon>Peronosporaceae</taxon>
        <taxon>Phytophthora</taxon>
    </lineage>
</organism>
<evidence type="ECO:0000313" key="2">
    <source>
        <dbReference type="Proteomes" id="UP000704712"/>
    </source>
</evidence>
<proteinExistence type="predicted"/>
<name>A0A8S9V8S9_PHYIN</name>
<dbReference type="EMBL" id="JAACNO010000179">
    <property type="protein sequence ID" value="KAF4149380.1"/>
    <property type="molecule type" value="Genomic_DNA"/>
</dbReference>
<accession>A0A8S9V8S9</accession>
<sequence length="68" mass="7526">MPTGSLTYLTGVCAEQHASELSYLYPSTSSRASLTTPNLWRLTLHPIAPRTKRLQKAPNRVLVSLSRS</sequence>